<reference evidence="2" key="1">
    <citation type="journal article" date="2012" name="Science">
        <title>The Paleozoic origin of enzymatic lignin decomposition reconstructed from 31 fungal genomes.</title>
        <authorList>
            <person name="Floudas D."/>
            <person name="Binder M."/>
            <person name="Riley R."/>
            <person name="Barry K."/>
            <person name="Blanchette R.A."/>
            <person name="Henrissat B."/>
            <person name="Martinez A.T."/>
            <person name="Otillar R."/>
            <person name="Spatafora J.W."/>
            <person name="Yadav J.S."/>
            <person name="Aerts A."/>
            <person name="Benoit I."/>
            <person name="Boyd A."/>
            <person name="Carlson A."/>
            <person name="Copeland A."/>
            <person name="Coutinho P.M."/>
            <person name="de Vries R.P."/>
            <person name="Ferreira P."/>
            <person name="Findley K."/>
            <person name="Foster B."/>
            <person name="Gaskell J."/>
            <person name="Glotzer D."/>
            <person name="Gorecki P."/>
            <person name="Heitman J."/>
            <person name="Hesse C."/>
            <person name="Hori C."/>
            <person name="Igarashi K."/>
            <person name="Jurgens J.A."/>
            <person name="Kallen N."/>
            <person name="Kersten P."/>
            <person name="Kohler A."/>
            <person name="Kuees U."/>
            <person name="Kumar T.K.A."/>
            <person name="Kuo A."/>
            <person name="LaButti K."/>
            <person name="Larrondo L.F."/>
            <person name="Lindquist E."/>
            <person name="Ling A."/>
            <person name="Lombard V."/>
            <person name="Lucas S."/>
            <person name="Lundell T."/>
            <person name="Martin R."/>
            <person name="McLaughlin D.J."/>
            <person name="Morgenstern I."/>
            <person name="Morin E."/>
            <person name="Murat C."/>
            <person name="Nagy L.G."/>
            <person name="Nolan M."/>
            <person name="Ohm R.A."/>
            <person name="Patyshakuliyeva A."/>
            <person name="Rokas A."/>
            <person name="Ruiz-Duenas F.J."/>
            <person name="Sabat G."/>
            <person name="Salamov A."/>
            <person name="Samejima M."/>
            <person name="Schmutz J."/>
            <person name="Slot J.C."/>
            <person name="St John F."/>
            <person name="Stenlid J."/>
            <person name="Sun H."/>
            <person name="Sun S."/>
            <person name="Syed K."/>
            <person name="Tsang A."/>
            <person name="Wiebenga A."/>
            <person name="Young D."/>
            <person name="Pisabarro A."/>
            <person name="Eastwood D.C."/>
            <person name="Martin F."/>
            <person name="Cullen D."/>
            <person name="Grigoriev I.V."/>
            <person name="Hibbett D.S."/>
        </authorList>
    </citation>
    <scope>NUCLEOTIDE SEQUENCE [LARGE SCALE GENOMIC DNA]</scope>
    <source>
        <strain evidence="2">HHB-11173 SS5</strain>
    </source>
</reference>
<dbReference type="InterPro" id="IPR043128">
    <property type="entry name" value="Rev_trsase/Diguanyl_cyclase"/>
</dbReference>
<dbReference type="InterPro" id="IPR043502">
    <property type="entry name" value="DNA/RNA_pol_sf"/>
</dbReference>
<accession>R7S0C6</accession>
<dbReference type="RefSeq" id="XP_007389538.1">
    <property type="nucleotide sequence ID" value="XM_007389476.1"/>
</dbReference>
<dbReference type="OrthoDB" id="3193212at2759"/>
<keyword evidence="2" id="KW-1185">Reference proteome</keyword>
<dbReference type="SUPFAM" id="SSF56672">
    <property type="entry name" value="DNA/RNA polymerases"/>
    <property type="match status" value="1"/>
</dbReference>
<dbReference type="Proteomes" id="UP000054196">
    <property type="component" value="Unassembled WGS sequence"/>
</dbReference>
<feature type="non-terminal residue" evidence="1">
    <location>
        <position position="83"/>
    </location>
</feature>
<dbReference type="EMBL" id="JH687722">
    <property type="protein sequence ID" value="EIN03232.1"/>
    <property type="molecule type" value="Genomic_DNA"/>
</dbReference>
<dbReference type="RefSeq" id="XP_007380237.1">
    <property type="nucleotide sequence ID" value="XM_007380175.1"/>
</dbReference>
<dbReference type="OMA" id="HMETINQ"/>
<gene>
    <name evidence="1" type="ORF">PUNSTDRAFT_78518</name>
</gene>
<evidence type="ECO:0000313" key="1">
    <source>
        <dbReference type="EMBL" id="EIN03232.1"/>
    </source>
</evidence>
<dbReference type="KEGG" id="psq:PUNSTDRAFT_60537"/>
<protein>
    <submittedName>
        <fullName evidence="1">Uncharacterized protein</fullName>
    </submittedName>
</protein>
<name>R7S0C6_PUNST</name>
<dbReference type="AlphaFoldDB" id="R7S0C6"/>
<organism evidence="1 2">
    <name type="scientific">Punctularia strigosozonata (strain HHB-11173)</name>
    <name type="common">White-rot fungus</name>
    <dbReference type="NCBI Taxonomy" id="741275"/>
    <lineage>
        <taxon>Eukaryota</taxon>
        <taxon>Fungi</taxon>
        <taxon>Dikarya</taxon>
        <taxon>Basidiomycota</taxon>
        <taxon>Agaricomycotina</taxon>
        <taxon>Agaricomycetes</taxon>
        <taxon>Corticiales</taxon>
        <taxon>Punctulariaceae</taxon>
        <taxon>Punctularia</taxon>
    </lineage>
</organism>
<evidence type="ECO:0000313" key="2">
    <source>
        <dbReference type="Proteomes" id="UP000054196"/>
    </source>
</evidence>
<dbReference type="HOGENOM" id="CLU_142394_1_0_1"/>
<dbReference type="Gene3D" id="3.30.70.270">
    <property type="match status" value="1"/>
</dbReference>
<dbReference type="KEGG" id="psq:PUNSTDRAFT_78518"/>
<sequence length="83" mass="9654">MYLDKKGNPETLRNNPGIRRFMWEHINDVHRIMHRIGEAGATFSGKKTQICKREVLVVGHKCTPDGRYPNDSAIEKIRKWPLP</sequence>
<dbReference type="eggNOG" id="KOG0017">
    <property type="taxonomic scope" value="Eukaryota"/>
</dbReference>
<dbReference type="GeneID" id="18885826"/>
<proteinExistence type="predicted"/>